<keyword evidence="3" id="KW-1185">Reference proteome</keyword>
<accession>A0AAV7VQ92</accession>
<feature type="region of interest" description="Disordered" evidence="1">
    <location>
        <begin position="1"/>
        <end position="71"/>
    </location>
</feature>
<comment type="caution">
    <text evidence="2">The sequence shown here is derived from an EMBL/GenBank/DDBJ whole genome shotgun (WGS) entry which is preliminary data.</text>
</comment>
<reference evidence="2" key="1">
    <citation type="journal article" date="2022" name="bioRxiv">
        <title>Sequencing and chromosome-scale assembly of the giantPleurodeles waltlgenome.</title>
        <authorList>
            <person name="Brown T."/>
            <person name="Elewa A."/>
            <person name="Iarovenko S."/>
            <person name="Subramanian E."/>
            <person name="Araus A.J."/>
            <person name="Petzold A."/>
            <person name="Susuki M."/>
            <person name="Suzuki K.-i.T."/>
            <person name="Hayashi T."/>
            <person name="Toyoda A."/>
            <person name="Oliveira C."/>
            <person name="Osipova E."/>
            <person name="Leigh N.D."/>
            <person name="Simon A."/>
            <person name="Yun M.H."/>
        </authorList>
    </citation>
    <scope>NUCLEOTIDE SEQUENCE</scope>
    <source>
        <strain evidence="2">20211129_DDA</strain>
        <tissue evidence="2">Liver</tissue>
    </source>
</reference>
<dbReference type="AlphaFoldDB" id="A0AAV7VQ92"/>
<gene>
    <name evidence="2" type="ORF">NDU88_007621</name>
</gene>
<evidence type="ECO:0000256" key="1">
    <source>
        <dbReference type="SAM" id="MobiDB-lite"/>
    </source>
</evidence>
<evidence type="ECO:0000313" key="2">
    <source>
        <dbReference type="EMBL" id="KAJ1203840.1"/>
    </source>
</evidence>
<evidence type="ECO:0000313" key="3">
    <source>
        <dbReference type="Proteomes" id="UP001066276"/>
    </source>
</evidence>
<organism evidence="2 3">
    <name type="scientific">Pleurodeles waltl</name>
    <name type="common">Iberian ribbed newt</name>
    <dbReference type="NCBI Taxonomy" id="8319"/>
    <lineage>
        <taxon>Eukaryota</taxon>
        <taxon>Metazoa</taxon>
        <taxon>Chordata</taxon>
        <taxon>Craniata</taxon>
        <taxon>Vertebrata</taxon>
        <taxon>Euteleostomi</taxon>
        <taxon>Amphibia</taxon>
        <taxon>Batrachia</taxon>
        <taxon>Caudata</taxon>
        <taxon>Salamandroidea</taxon>
        <taxon>Salamandridae</taxon>
        <taxon>Pleurodelinae</taxon>
        <taxon>Pleurodeles</taxon>
    </lineage>
</organism>
<name>A0AAV7VQ92_PLEWA</name>
<proteinExistence type="predicted"/>
<dbReference type="Proteomes" id="UP001066276">
    <property type="component" value="Chromosome 2_1"/>
</dbReference>
<dbReference type="EMBL" id="JANPWB010000003">
    <property type="protein sequence ID" value="KAJ1203840.1"/>
    <property type="molecule type" value="Genomic_DNA"/>
</dbReference>
<protein>
    <submittedName>
        <fullName evidence="2">Uncharacterized protein</fullName>
    </submittedName>
</protein>
<sequence>MRSPQPAPGASCRDQSAHLQPRFPPPATSIHKRSLLPRPPHSGNAHASRTPLVPGRVSWAHPAAGESAGTGFSAEKCHQQRRLLAPPGAVEFVCGASLCTRGSPATPALAQPCLS</sequence>